<organism evidence="3 4">
    <name type="scientific">Wickerhamiella sorbophila</name>
    <dbReference type="NCBI Taxonomy" id="45607"/>
    <lineage>
        <taxon>Eukaryota</taxon>
        <taxon>Fungi</taxon>
        <taxon>Dikarya</taxon>
        <taxon>Ascomycota</taxon>
        <taxon>Saccharomycotina</taxon>
        <taxon>Dipodascomycetes</taxon>
        <taxon>Dipodascales</taxon>
        <taxon>Trichomonascaceae</taxon>
        <taxon>Wickerhamiella</taxon>
    </lineage>
</organism>
<keyword evidence="4" id="KW-1185">Reference proteome</keyword>
<dbReference type="OrthoDB" id="5372178at2759"/>
<protein>
    <submittedName>
        <fullName evidence="3">Uncharacterized protein</fullName>
    </submittedName>
</protein>
<dbReference type="GeneID" id="36516888"/>
<dbReference type="RefSeq" id="XP_024665465.1">
    <property type="nucleotide sequence ID" value="XM_024809697.1"/>
</dbReference>
<feature type="region of interest" description="Disordered" evidence="2">
    <location>
        <begin position="309"/>
        <end position="350"/>
    </location>
</feature>
<evidence type="ECO:0000256" key="1">
    <source>
        <dbReference type="SAM" id="Coils"/>
    </source>
</evidence>
<gene>
    <name evidence="3" type="ORF">B9G98_03140</name>
</gene>
<dbReference type="AlphaFoldDB" id="A0A2T0FKL4"/>
<keyword evidence="1" id="KW-0175">Coiled coil</keyword>
<feature type="compositionally biased region" description="Low complexity" evidence="2">
    <location>
        <begin position="68"/>
        <end position="83"/>
    </location>
</feature>
<feature type="compositionally biased region" description="Polar residues" evidence="2">
    <location>
        <begin position="84"/>
        <end position="93"/>
    </location>
</feature>
<feature type="region of interest" description="Disordered" evidence="2">
    <location>
        <begin position="1"/>
        <end position="126"/>
    </location>
</feature>
<evidence type="ECO:0000313" key="3">
    <source>
        <dbReference type="EMBL" id="PRT55520.1"/>
    </source>
</evidence>
<proteinExistence type="predicted"/>
<name>A0A2T0FKL4_9ASCO</name>
<dbReference type="Proteomes" id="UP000238350">
    <property type="component" value="Unassembled WGS sequence"/>
</dbReference>
<reference evidence="3 4" key="1">
    <citation type="submission" date="2017-04" db="EMBL/GenBank/DDBJ databases">
        <title>Genome sequencing of [Candida] sorbophila.</title>
        <authorList>
            <person name="Ahn J.O."/>
        </authorList>
    </citation>
    <scope>NUCLEOTIDE SEQUENCE [LARGE SCALE GENOMIC DNA]</scope>
    <source>
        <strain evidence="3 4">DS02</strain>
    </source>
</reference>
<dbReference type="EMBL" id="NDIQ01000021">
    <property type="protein sequence ID" value="PRT55520.1"/>
    <property type="molecule type" value="Genomic_DNA"/>
</dbReference>
<dbReference type="STRING" id="45607.A0A2T0FKL4"/>
<feature type="compositionally biased region" description="Polar residues" evidence="2">
    <location>
        <begin position="1"/>
        <end position="11"/>
    </location>
</feature>
<feature type="coiled-coil region" evidence="1">
    <location>
        <begin position="222"/>
        <end position="263"/>
    </location>
</feature>
<comment type="caution">
    <text evidence="3">The sequence shown here is derived from an EMBL/GenBank/DDBJ whole genome shotgun (WGS) entry which is preliminary data.</text>
</comment>
<evidence type="ECO:0000313" key="4">
    <source>
        <dbReference type="Proteomes" id="UP000238350"/>
    </source>
</evidence>
<accession>A0A2T0FKL4</accession>
<sequence length="350" mass="38485">MEEPSTPQKGPSTPDEGAIITPETIHGKVKQEVGLGSPIGRPLFTGVDAGGTATPAQSSPIRDAQPGKLASSPVLSSSPTSKTPQSLSFTPGRTTRYPASPHFDRPWHSTRVPSSSGRVSLRDSKPSIPPVPLATMFLRKEDIASLPDDKVRDELAKALDEVSMYERAAHQFRSMASNYLLQNKLLTIETHESMQRHEVETNLAKKEVQRLAVDANGYSEGVESLTRKLKRTRLRVRELESQLSDRDRELRTLKRQLQDLEYTRAPVLPAMKPMNEPSLTVNTTLARQSSANLQNPREPLSGLDILASQALDQELAQHSTGPKDRRPSSSSTISQHSADETFEDPNQSMG</sequence>
<evidence type="ECO:0000256" key="2">
    <source>
        <dbReference type="SAM" id="MobiDB-lite"/>
    </source>
</evidence>